<accession>A0AC35U8W9</accession>
<reference evidence="2" key="1">
    <citation type="submission" date="2016-11" db="UniProtKB">
        <authorList>
            <consortium name="WormBaseParasite"/>
        </authorList>
    </citation>
    <scope>IDENTIFICATION</scope>
    <source>
        <strain evidence="2">KR3021</strain>
    </source>
</reference>
<protein>
    <submittedName>
        <fullName evidence="2">RING-type domain-containing protein</fullName>
    </submittedName>
</protein>
<sequence>MAPGRNTRQPQKARSVVHSSRVLRSGNRPVVEDVPQNDDYRAVVGRAPAVTTRRHPITGRVGRRTSNAAVQSRELPFLSHWASPFSRGVQLMFPSPPIHRDPRSSRRGVLEVERRDNLPRMATGERRFPQRSNRAAVLDRINVSVNGTRARRVPNNRTIGDVGAIGTPIGGAVMRRRPNAHLATLRYAHIMNAMPGRAHLARFFGPFNSDENSPLPRLLGRPVVIERRTQRRNIGYGPNQVTSRLDTIFSGGDMLEIHDLLARNGSPEVGFFDLLRRVIHEEEVRLDYPPNQLFNPNADPFETPDPLTKRLGNSGGQCTICYEDDCADAVYCMHCYQQIGCFGCLIKWVQTNSVEVEPGVRYVSNRDHLSCPLCRHLWETARPEVFRNTEKTPSPRSIPEVNTNIARDNYLMTPTSGGESHCFSPNRVSPIQYFHENDNLINDSIKNDCNIIYSMLYDVPFRKWSDDAFNLADIDVDCDTWQRKMAQCRTDIIKEFELDESLRIYISHLRDCITKNSHLKTAKIAGFELKKYTETHRLLNKARNLWIQQLLFNISKISEEEFERFAQKALTFEFEGIDKVSLRDFIALVRREYMIVKRLNTLAPSGINKIRLKSEGGTSTTFLAADLTSLDEGPERFNFTLQYPMLSEKPSTSTKPTPEKPKKLNIFRRIVNTLCCFKKTK</sequence>
<dbReference type="Proteomes" id="UP000095286">
    <property type="component" value="Unplaced"/>
</dbReference>
<name>A0AC35U8W9_9BILA</name>
<evidence type="ECO:0000313" key="1">
    <source>
        <dbReference type="Proteomes" id="UP000095286"/>
    </source>
</evidence>
<proteinExistence type="predicted"/>
<dbReference type="WBParaSite" id="RSKR_0000894300.1">
    <property type="protein sequence ID" value="RSKR_0000894300.1"/>
    <property type="gene ID" value="RSKR_0000894300"/>
</dbReference>
<organism evidence="1 2">
    <name type="scientific">Rhabditophanes sp. KR3021</name>
    <dbReference type="NCBI Taxonomy" id="114890"/>
    <lineage>
        <taxon>Eukaryota</taxon>
        <taxon>Metazoa</taxon>
        <taxon>Ecdysozoa</taxon>
        <taxon>Nematoda</taxon>
        <taxon>Chromadorea</taxon>
        <taxon>Rhabditida</taxon>
        <taxon>Tylenchina</taxon>
        <taxon>Panagrolaimomorpha</taxon>
        <taxon>Strongyloidoidea</taxon>
        <taxon>Alloionematidae</taxon>
        <taxon>Rhabditophanes</taxon>
    </lineage>
</organism>
<evidence type="ECO:0000313" key="2">
    <source>
        <dbReference type="WBParaSite" id="RSKR_0000894300.1"/>
    </source>
</evidence>